<comment type="caution">
    <text evidence="1">The sequence shown here is derived from an EMBL/GenBank/DDBJ whole genome shotgun (WGS) entry which is preliminary data.</text>
</comment>
<protein>
    <recommendedName>
        <fullName evidence="2">Protein TolB</fullName>
    </recommendedName>
</protein>
<reference evidence="1" key="1">
    <citation type="submission" date="2019-08" db="EMBL/GenBank/DDBJ databases">
        <authorList>
            <person name="Kucharzyk K."/>
            <person name="Murdoch R.W."/>
            <person name="Higgins S."/>
            <person name="Loffler F."/>
        </authorList>
    </citation>
    <scope>NUCLEOTIDE SEQUENCE</scope>
</reference>
<evidence type="ECO:0000313" key="1">
    <source>
        <dbReference type="EMBL" id="MPL62709.1"/>
    </source>
</evidence>
<dbReference type="SUPFAM" id="SSF82171">
    <property type="entry name" value="DPP6 N-terminal domain-like"/>
    <property type="match status" value="1"/>
</dbReference>
<proteinExistence type="predicted"/>
<accession>A0A644T7I1</accession>
<dbReference type="AlphaFoldDB" id="A0A644T7I1"/>
<evidence type="ECO:0008006" key="2">
    <source>
        <dbReference type="Google" id="ProtNLM"/>
    </source>
</evidence>
<organism evidence="1">
    <name type="scientific">bioreactor metagenome</name>
    <dbReference type="NCBI Taxonomy" id="1076179"/>
    <lineage>
        <taxon>unclassified sequences</taxon>
        <taxon>metagenomes</taxon>
        <taxon>ecological metagenomes</taxon>
    </lineage>
</organism>
<name>A0A644T7I1_9ZZZZ</name>
<gene>
    <name evidence="1" type="ORF">SDC9_08329</name>
</gene>
<sequence length="429" mass="50633">MKTYIKVFLPLLIVFIFNGCGAIKLSKYDLKETYSEKQVLVYDKTISLSTKGYIGNMQFSPTNKDELTIISIDKIEYGSYRTDHFIVIDLKNGKLKKDIKLDKTKDTYDVEFIKYSDDGKKLYLMRIYEKVLKNICQKNITVYKIAEKTIFEKECEDRLITELIKDKFTILDLETEQLSPYYSYNCDELIPKELNNNEIESYCDVSLNSPINTTYFYSGNKKQNKTKKGIAIYDKNSFKPKKIITLDDKLDTEFRIEVVSEDGQYILFKKDFRDNNEKFKNSQYSVYDLKNNRVIHNFDTTLWMIGRAFIDKDNLIFTYSTDFTEIGNTLYSKKHLSILNLVTNEKKIFSDCGESGGKCYLTEGIYNLNDRYIMWRDYSKYHIFDKKDMKIVQEFNGAKKFTVSRDFKKVVFYMNNTNELHLFDIVQGE</sequence>
<dbReference type="EMBL" id="VSSQ01000018">
    <property type="protein sequence ID" value="MPL62709.1"/>
    <property type="molecule type" value="Genomic_DNA"/>
</dbReference>